<name>A0A6G1HVM0_9PEZI</name>
<evidence type="ECO:0000256" key="3">
    <source>
        <dbReference type="ARBA" id="ARBA00022692"/>
    </source>
</evidence>
<reference evidence="9" key="1">
    <citation type="journal article" date="2020" name="Stud. Mycol.">
        <title>101 Dothideomycetes genomes: a test case for predicting lifestyles and emergence of pathogens.</title>
        <authorList>
            <person name="Haridas S."/>
            <person name="Albert R."/>
            <person name="Binder M."/>
            <person name="Bloem J."/>
            <person name="Labutti K."/>
            <person name="Salamov A."/>
            <person name="Andreopoulos B."/>
            <person name="Baker S."/>
            <person name="Barry K."/>
            <person name="Bills G."/>
            <person name="Bluhm B."/>
            <person name="Cannon C."/>
            <person name="Castanera R."/>
            <person name="Culley D."/>
            <person name="Daum C."/>
            <person name="Ezra D."/>
            <person name="Gonzalez J."/>
            <person name="Henrissat B."/>
            <person name="Kuo A."/>
            <person name="Liang C."/>
            <person name="Lipzen A."/>
            <person name="Lutzoni F."/>
            <person name="Magnuson J."/>
            <person name="Mondo S."/>
            <person name="Nolan M."/>
            <person name="Ohm R."/>
            <person name="Pangilinan J."/>
            <person name="Park H.-J."/>
            <person name="Ramirez L."/>
            <person name="Alfaro M."/>
            <person name="Sun H."/>
            <person name="Tritt A."/>
            <person name="Yoshinaga Y."/>
            <person name="Zwiers L.-H."/>
            <person name="Turgeon B."/>
            <person name="Goodwin S."/>
            <person name="Spatafora J."/>
            <person name="Crous P."/>
            <person name="Grigoriev I."/>
        </authorList>
    </citation>
    <scope>NUCLEOTIDE SEQUENCE</scope>
    <source>
        <strain evidence="9">CBS 262.69</strain>
    </source>
</reference>
<feature type="transmembrane region" description="Helical" evidence="7">
    <location>
        <begin position="425"/>
        <end position="447"/>
    </location>
</feature>
<keyword evidence="5 7" id="KW-0472">Membrane</keyword>
<feature type="transmembrane region" description="Helical" evidence="7">
    <location>
        <begin position="389"/>
        <end position="413"/>
    </location>
</feature>
<dbReference type="AlphaFoldDB" id="A0A6G1HVM0"/>
<proteinExistence type="inferred from homology"/>
<dbReference type="Gene3D" id="1.20.1740.10">
    <property type="entry name" value="Amino acid/polyamine transporter I"/>
    <property type="match status" value="1"/>
</dbReference>
<evidence type="ECO:0000313" key="9">
    <source>
        <dbReference type="EMBL" id="KAF2399961.1"/>
    </source>
</evidence>
<dbReference type="InterPro" id="IPR013057">
    <property type="entry name" value="AA_transpt_TM"/>
</dbReference>
<feature type="compositionally biased region" description="Basic and acidic residues" evidence="6">
    <location>
        <begin position="28"/>
        <end position="39"/>
    </location>
</feature>
<keyword evidence="3 7" id="KW-0812">Transmembrane</keyword>
<feature type="transmembrane region" description="Helical" evidence="7">
    <location>
        <begin position="359"/>
        <end position="383"/>
    </location>
</feature>
<evidence type="ECO:0000256" key="2">
    <source>
        <dbReference type="ARBA" id="ARBA00008066"/>
    </source>
</evidence>
<protein>
    <recommendedName>
        <fullName evidence="8">Amino acid transporter transmembrane domain-containing protein</fullName>
    </recommendedName>
</protein>
<sequence>MEPAGNAASDFHTARRSSPPPYDSESENAGRDAEKHELSKQVNLSPKWQDPFADEANAEVKYRSMDWWQAAALMIAETVSLGILSLPSVLATVGFVPGIILIVGLGALATYTGYVIGQFKAAYPHVVNMADVGEVMLGAWGREIGGASQTIFLVFVMGSHVLTFNIAMNTITQHRACTIVWGVVGLVLLWVLTLPRTLKKVSYLSIVSFISIITAVLVTMIGVGIKPVPDRSVQAFTTPAFVPAFLAAANIIFAFAGHVAFFSFISELKTPEHFPKALYLLQVVDTAMYVLAAALIYAYTGSKAASPALGNTGPTLRRIAYGLALPTIIIAGVIYGHVASKYIYVRMFRGTKHLSSRTWLAQGSWGGITLVLWVLAWVIAQSIPNFNQLIGLITSIFASWFTYGLSGVFWLYLNKGHWTAGWKKSALTALNLTIVALGAVIMALGLWTSGVSIANATNGKAWSCADNAVHI</sequence>
<feature type="transmembrane region" description="Helical" evidence="7">
    <location>
        <begin position="95"/>
        <end position="116"/>
    </location>
</feature>
<evidence type="ECO:0000256" key="5">
    <source>
        <dbReference type="ARBA" id="ARBA00023136"/>
    </source>
</evidence>
<feature type="transmembrane region" description="Helical" evidence="7">
    <location>
        <begin position="151"/>
        <end position="172"/>
    </location>
</feature>
<comment type="similarity">
    <text evidence="2">Belongs to the amino acid/polyamine transporter 2 family.</text>
</comment>
<evidence type="ECO:0000259" key="8">
    <source>
        <dbReference type="Pfam" id="PF01490"/>
    </source>
</evidence>
<feature type="transmembrane region" description="Helical" evidence="7">
    <location>
        <begin position="319"/>
        <end position="338"/>
    </location>
</feature>
<feature type="transmembrane region" description="Helical" evidence="7">
    <location>
        <begin position="178"/>
        <end position="194"/>
    </location>
</feature>
<accession>A0A6G1HVM0</accession>
<gene>
    <name evidence="9" type="ORF">EJ06DRAFT_477557</name>
</gene>
<keyword evidence="4 7" id="KW-1133">Transmembrane helix</keyword>
<evidence type="ECO:0000256" key="7">
    <source>
        <dbReference type="SAM" id="Phobius"/>
    </source>
</evidence>
<dbReference type="GO" id="GO:0016020">
    <property type="term" value="C:membrane"/>
    <property type="evidence" value="ECO:0007669"/>
    <property type="project" value="UniProtKB-SubCell"/>
</dbReference>
<evidence type="ECO:0000256" key="6">
    <source>
        <dbReference type="SAM" id="MobiDB-lite"/>
    </source>
</evidence>
<feature type="transmembrane region" description="Helical" evidence="7">
    <location>
        <begin position="277"/>
        <end position="299"/>
    </location>
</feature>
<dbReference type="PANTHER" id="PTHR22950:SF479">
    <property type="entry name" value="AMINO ACID TRANSPORTER (EUROFUNG)-RELATED"/>
    <property type="match status" value="1"/>
</dbReference>
<keyword evidence="10" id="KW-1185">Reference proteome</keyword>
<dbReference type="OrthoDB" id="294730at2759"/>
<organism evidence="9 10">
    <name type="scientific">Trichodelitschia bisporula</name>
    <dbReference type="NCBI Taxonomy" id="703511"/>
    <lineage>
        <taxon>Eukaryota</taxon>
        <taxon>Fungi</taxon>
        <taxon>Dikarya</taxon>
        <taxon>Ascomycota</taxon>
        <taxon>Pezizomycotina</taxon>
        <taxon>Dothideomycetes</taxon>
        <taxon>Dothideomycetes incertae sedis</taxon>
        <taxon>Phaeotrichales</taxon>
        <taxon>Phaeotrichaceae</taxon>
        <taxon>Trichodelitschia</taxon>
    </lineage>
</organism>
<feature type="transmembrane region" description="Helical" evidence="7">
    <location>
        <begin position="201"/>
        <end position="225"/>
    </location>
</feature>
<evidence type="ECO:0000256" key="4">
    <source>
        <dbReference type="ARBA" id="ARBA00022989"/>
    </source>
</evidence>
<comment type="subcellular location">
    <subcellularLocation>
        <location evidence="1">Membrane</location>
        <topology evidence="1">Multi-pass membrane protein</topology>
    </subcellularLocation>
</comment>
<feature type="transmembrane region" description="Helical" evidence="7">
    <location>
        <begin position="245"/>
        <end position="265"/>
    </location>
</feature>
<dbReference type="EMBL" id="ML996696">
    <property type="protein sequence ID" value="KAF2399961.1"/>
    <property type="molecule type" value="Genomic_DNA"/>
</dbReference>
<dbReference type="Pfam" id="PF01490">
    <property type="entry name" value="Aa_trans"/>
    <property type="match status" value="1"/>
</dbReference>
<evidence type="ECO:0000313" key="10">
    <source>
        <dbReference type="Proteomes" id="UP000799640"/>
    </source>
</evidence>
<feature type="transmembrane region" description="Helical" evidence="7">
    <location>
        <begin position="70"/>
        <end position="89"/>
    </location>
</feature>
<feature type="domain" description="Amino acid transporter transmembrane" evidence="8">
    <location>
        <begin position="65"/>
        <end position="448"/>
    </location>
</feature>
<feature type="region of interest" description="Disordered" evidence="6">
    <location>
        <begin position="1"/>
        <end position="44"/>
    </location>
</feature>
<dbReference type="GO" id="GO:0015179">
    <property type="term" value="F:L-amino acid transmembrane transporter activity"/>
    <property type="evidence" value="ECO:0007669"/>
    <property type="project" value="TreeGrafter"/>
</dbReference>
<dbReference type="PANTHER" id="PTHR22950">
    <property type="entry name" value="AMINO ACID TRANSPORTER"/>
    <property type="match status" value="1"/>
</dbReference>
<dbReference type="FunFam" id="1.20.1740.10:FF:000039">
    <property type="entry name" value="Neutral amino acid transporter (Eurofung)"/>
    <property type="match status" value="1"/>
</dbReference>
<dbReference type="Proteomes" id="UP000799640">
    <property type="component" value="Unassembled WGS sequence"/>
</dbReference>
<evidence type="ECO:0000256" key="1">
    <source>
        <dbReference type="ARBA" id="ARBA00004141"/>
    </source>
</evidence>